<dbReference type="Gene3D" id="3.40.50.300">
    <property type="entry name" value="P-loop containing nucleotide triphosphate hydrolases"/>
    <property type="match status" value="1"/>
</dbReference>
<sequence length="197" mass="22336">MRNVMGRTSRIVLVGGKETGKTSILEKAIYANSTLDKTYIPTVEDTYVGIVETERGTKEKLRFYDTCGLDARTRTLPTHYHALADGYILVYSVCDNLSFQLLTDIKKDIDRNRDKKDVPVIVLGNKTDLAKSSSSSRAVEVSVAERWAATERLRLWEVNIHDRSLLLEPFMHLATRLNPQTNKTSFPQLSMGRKNKD</sequence>
<dbReference type="PANTHER" id="PTHR46152">
    <property type="entry name" value="NF-KAPPA-B INHIBITOR-INTERACTING RAS-LIKE PROTEIN"/>
    <property type="match status" value="1"/>
</dbReference>
<evidence type="ECO:0008006" key="6">
    <source>
        <dbReference type="Google" id="ProtNLM"/>
    </source>
</evidence>
<dbReference type="SMART" id="SM00173">
    <property type="entry name" value="RAS"/>
    <property type="match status" value="1"/>
</dbReference>
<dbReference type="AlphaFoldDB" id="A0AAE1FFD1"/>
<evidence type="ECO:0000313" key="4">
    <source>
        <dbReference type="EMBL" id="KAK3872419.1"/>
    </source>
</evidence>
<keyword evidence="5" id="KW-1185">Reference proteome</keyword>
<dbReference type="InterPro" id="IPR005225">
    <property type="entry name" value="Small_GTP-bd"/>
</dbReference>
<dbReference type="GO" id="GO:0032794">
    <property type="term" value="F:GTPase activating protein binding"/>
    <property type="evidence" value="ECO:0007669"/>
    <property type="project" value="TreeGrafter"/>
</dbReference>
<dbReference type="GO" id="GO:0032484">
    <property type="term" value="P:Ral protein signal transduction"/>
    <property type="evidence" value="ECO:0007669"/>
    <property type="project" value="TreeGrafter"/>
</dbReference>
<dbReference type="Pfam" id="PF00071">
    <property type="entry name" value="Ras"/>
    <property type="match status" value="1"/>
</dbReference>
<dbReference type="SUPFAM" id="SSF52540">
    <property type="entry name" value="P-loop containing nucleoside triphosphate hydrolases"/>
    <property type="match status" value="1"/>
</dbReference>
<evidence type="ECO:0000256" key="3">
    <source>
        <dbReference type="ARBA" id="ARBA00023134"/>
    </source>
</evidence>
<dbReference type="GO" id="GO:0043124">
    <property type="term" value="P:negative regulation of canonical NF-kappaB signal transduction"/>
    <property type="evidence" value="ECO:0007669"/>
    <property type="project" value="InterPro"/>
</dbReference>
<keyword evidence="3" id="KW-0342">GTP-binding</keyword>
<evidence type="ECO:0000313" key="5">
    <source>
        <dbReference type="Proteomes" id="UP001286313"/>
    </source>
</evidence>
<dbReference type="EMBL" id="JAWQEG010002376">
    <property type="protein sequence ID" value="KAK3872419.1"/>
    <property type="molecule type" value="Genomic_DNA"/>
</dbReference>
<dbReference type="InterPro" id="IPR001806">
    <property type="entry name" value="Small_GTPase"/>
</dbReference>
<comment type="similarity">
    <text evidence="1">Belongs to the small GTPase superfamily. Ras family. KappaB-Ras subfamily.</text>
</comment>
<organism evidence="4 5">
    <name type="scientific">Petrolisthes cinctipes</name>
    <name type="common">Flat porcelain crab</name>
    <dbReference type="NCBI Taxonomy" id="88211"/>
    <lineage>
        <taxon>Eukaryota</taxon>
        <taxon>Metazoa</taxon>
        <taxon>Ecdysozoa</taxon>
        <taxon>Arthropoda</taxon>
        <taxon>Crustacea</taxon>
        <taxon>Multicrustacea</taxon>
        <taxon>Malacostraca</taxon>
        <taxon>Eumalacostraca</taxon>
        <taxon>Eucarida</taxon>
        <taxon>Decapoda</taxon>
        <taxon>Pleocyemata</taxon>
        <taxon>Anomura</taxon>
        <taxon>Galatheoidea</taxon>
        <taxon>Porcellanidae</taxon>
        <taxon>Petrolisthes</taxon>
    </lineage>
</organism>
<keyword evidence="2" id="KW-0547">Nucleotide-binding</keyword>
<dbReference type="PROSITE" id="PS51419">
    <property type="entry name" value="RAB"/>
    <property type="match status" value="1"/>
</dbReference>
<name>A0AAE1FFD1_PETCI</name>
<dbReference type="NCBIfam" id="TIGR00231">
    <property type="entry name" value="small_GTP"/>
    <property type="match status" value="1"/>
</dbReference>
<dbReference type="PANTHER" id="PTHR46152:SF3">
    <property type="entry name" value="NF-KAPPA-B INHIBITOR-INTERACTING RAS-LIKE PROTEIN"/>
    <property type="match status" value="1"/>
</dbReference>
<comment type="caution">
    <text evidence="4">The sequence shown here is derived from an EMBL/GenBank/DDBJ whole genome shotgun (WGS) entry which is preliminary data.</text>
</comment>
<dbReference type="PRINTS" id="PR00449">
    <property type="entry name" value="RASTRNSFRMNG"/>
</dbReference>
<accession>A0AAE1FFD1</accession>
<reference evidence="4" key="1">
    <citation type="submission" date="2023-10" db="EMBL/GenBank/DDBJ databases">
        <title>Genome assemblies of two species of porcelain crab, Petrolisthes cinctipes and Petrolisthes manimaculis (Anomura: Porcellanidae).</title>
        <authorList>
            <person name="Angst P."/>
        </authorList>
    </citation>
    <scope>NUCLEOTIDE SEQUENCE</scope>
    <source>
        <strain evidence="4">PB745_01</strain>
        <tissue evidence="4">Gill</tissue>
    </source>
</reference>
<dbReference type="GO" id="GO:0003924">
    <property type="term" value="F:GTPase activity"/>
    <property type="evidence" value="ECO:0007669"/>
    <property type="project" value="InterPro"/>
</dbReference>
<dbReference type="Proteomes" id="UP001286313">
    <property type="component" value="Unassembled WGS sequence"/>
</dbReference>
<evidence type="ECO:0000256" key="1">
    <source>
        <dbReference type="ARBA" id="ARBA00008094"/>
    </source>
</evidence>
<gene>
    <name evidence="4" type="ORF">Pcinc_022493</name>
</gene>
<proteinExistence type="inferred from homology"/>
<evidence type="ECO:0000256" key="2">
    <source>
        <dbReference type="ARBA" id="ARBA00022741"/>
    </source>
</evidence>
<dbReference type="SMART" id="SM00175">
    <property type="entry name" value="RAB"/>
    <property type="match status" value="1"/>
</dbReference>
<dbReference type="GO" id="GO:0005525">
    <property type="term" value="F:GTP binding"/>
    <property type="evidence" value="ECO:0007669"/>
    <property type="project" value="UniProtKB-KW"/>
</dbReference>
<dbReference type="InterPro" id="IPR027417">
    <property type="entry name" value="P-loop_NTPase"/>
</dbReference>
<dbReference type="PROSITE" id="PS51421">
    <property type="entry name" value="RAS"/>
    <property type="match status" value="1"/>
</dbReference>
<dbReference type="InterPro" id="IPR042227">
    <property type="entry name" value="KBRS"/>
</dbReference>
<protein>
    <recommendedName>
        <fullName evidence="6">NF-kappa-B inhibitor-interacting Ras-like protein 1</fullName>
    </recommendedName>
</protein>